<gene>
    <name evidence="3" type="ORF">BFW38_15550</name>
</gene>
<dbReference type="EMBL" id="MDTQ01000001">
    <property type="protein sequence ID" value="ODC04733.1"/>
    <property type="molecule type" value="Genomic_DNA"/>
</dbReference>
<evidence type="ECO:0000313" key="3">
    <source>
        <dbReference type="EMBL" id="ODC04733.1"/>
    </source>
</evidence>
<organism evidence="3 4">
    <name type="scientific">Terasakiispira papahanaumokuakeensis</name>
    <dbReference type="NCBI Taxonomy" id="197479"/>
    <lineage>
        <taxon>Bacteria</taxon>
        <taxon>Pseudomonadati</taxon>
        <taxon>Pseudomonadota</taxon>
        <taxon>Gammaproteobacteria</taxon>
        <taxon>Oceanospirillales</taxon>
        <taxon>Terasakiispira</taxon>
    </lineage>
</organism>
<accession>A0A1E2VCQ4</accession>
<dbReference type="AlphaFoldDB" id="A0A1E2VCQ4"/>
<dbReference type="CDD" id="cd10936">
    <property type="entry name" value="CE4_DAC2"/>
    <property type="match status" value="1"/>
</dbReference>
<evidence type="ECO:0000256" key="1">
    <source>
        <dbReference type="SAM" id="MobiDB-lite"/>
    </source>
</evidence>
<evidence type="ECO:0000313" key="4">
    <source>
        <dbReference type="Proteomes" id="UP000094291"/>
    </source>
</evidence>
<keyword evidence="2" id="KW-0732">Signal</keyword>
<dbReference type="GO" id="GO:0005975">
    <property type="term" value="P:carbohydrate metabolic process"/>
    <property type="evidence" value="ECO:0007669"/>
    <property type="project" value="InterPro"/>
</dbReference>
<dbReference type="PANTHER" id="PTHR30105:SF2">
    <property type="entry name" value="DIVERGENT POLYSACCHARIDE DEACETYLASE SUPERFAMILY"/>
    <property type="match status" value="1"/>
</dbReference>
<dbReference type="PANTHER" id="PTHR30105">
    <property type="entry name" value="UNCHARACTERIZED YIBQ-RELATED"/>
    <property type="match status" value="1"/>
</dbReference>
<feature type="region of interest" description="Disordered" evidence="1">
    <location>
        <begin position="266"/>
        <end position="296"/>
    </location>
</feature>
<reference evidence="3 4" key="1">
    <citation type="submission" date="2016-08" db="EMBL/GenBank/DDBJ databases">
        <authorList>
            <person name="Seilhamer J.J."/>
        </authorList>
    </citation>
    <scope>NUCLEOTIDE SEQUENCE [LARGE SCALE GENOMIC DNA]</scope>
    <source>
        <strain evidence="3 4">PH27A</strain>
    </source>
</reference>
<feature type="compositionally biased region" description="Basic and acidic residues" evidence="1">
    <location>
        <begin position="270"/>
        <end position="294"/>
    </location>
</feature>
<feature type="chain" id="PRO_5009119706" description="Divergent polysaccharide deacetylase" evidence="2">
    <location>
        <begin position="23"/>
        <end position="362"/>
    </location>
</feature>
<dbReference type="STRING" id="197479.BFW38_15550"/>
<comment type="caution">
    <text evidence="3">The sequence shown here is derived from an EMBL/GenBank/DDBJ whole genome shotgun (WGS) entry which is preliminary data.</text>
</comment>
<dbReference type="Proteomes" id="UP000094291">
    <property type="component" value="Unassembled WGS sequence"/>
</dbReference>
<keyword evidence="4" id="KW-1185">Reference proteome</keyword>
<feature type="signal peptide" evidence="2">
    <location>
        <begin position="1"/>
        <end position="22"/>
    </location>
</feature>
<dbReference type="Gene3D" id="3.20.20.370">
    <property type="entry name" value="Glycoside hydrolase/deacetylase"/>
    <property type="match status" value="1"/>
</dbReference>
<dbReference type="InterPro" id="IPR011330">
    <property type="entry name" value="Glyco_hydro/deAcase_b/a-brl"/>
</dbReference>
<dbReference type="RefSeq" id="WP_068999717.1">
    <property type="nucleotide sequence ID" value="NZ_MDTQ01000001.1"/>
</dbReference>
<dbReference type="Pfam" id="PF04748">
    <property type="entry name" value="Polysacc_deac_2"/>
    <property type="match status" value="1"/>
</dbReference>
<name>A0A1E2VCQ4_9GAMM</name>
<dbReference type="OrthoDB" id="9784811at2"/>
<evidence type="ECO:0000256" key="2">
    <source>
        <dbReference type="SAM" id="SignalP"/>
    </source>
</evidence>
<proteinExistence type="predicted"/>
<evidence type="ECO:0008006" key="5">
    <source>
        <dbReference type="Google" id="ProtNLM"/>
    </source>
</evidence>
<dbReference type="SUPFAM" id="SSF88713">
    <property type="entry name" value="Glycoside hydrolase/deacetylase"/>
    <property type="match status" value="1"/>
</dbReference>
<sequence length="362" mass="39958">MKGLQYLALGLVVGLQAMAVQAANLTLVIDDLGYQLEAGRRALALPGPIAYAILPQTPYGTRLARTAHQLNKTVMLHLPMAGHTQAIEKGTLTSEMSAHDIEQQLLSDLEQVPHAQGVNNHQGSRLTSDITSMQRLMPLLKQQGLFFLDSRTSAQSVAAQTARRDGLPTLERRIFLDHVQTPEAIADAWDQAIDIAQRRGHVVAIGHPHPETLAFLAKALPQLREHGITLLSPTQWLTQTQPQQWQAMQQQRQHLFAQGLAIDSQGLDSQGRDSQGRDSQDPRPHALQRPDHSPKSAISTAKHLTTTHSTPVGQATMVIEQASESIHTAASGLFKRIADPWFERKQPAINEQERRPAIQRLQ</sequence>
<dbReference type="InterPro" id="IPR006837">
    <property type="entry name" value="Divergent_DAC"/>
</dbReference>
<protein>
    <recommendedName>
        <fullName evidence="5">Divergent polysaccharide deacetylase</fullName>
    </recommendedName>
</protein>